<keyword evidence="3" id="KW-1185">Reference proteome</keyword>
<evidence type="ECO:0000313" key="2">
    <source>
        <dbReference type="EMBL" id="CAG9312946.1"/>
    </source>
</evidence>
<dbReference type="AlphaFoldDB" id="A0AAU9IEV8"/>
<reference evidence="2" key="1">
    <citation type="submission" date="2021-09" db="EMBL/GenBank/DDBJ databases">
        <authorList>
            <consortium name="AG Swart"/>
            <person name="Singh M."/>
            <person name="Singh A."/>
            <person name="Seah K."/>
            <person name="Emmerich C."/>
        </authorList>
    </citation>
    <scope>NUCLEOTIDE SEQUENCE</scope>
    <source>
        <strain evidence="2">ATCC30299</strain>
    </source>
</reference>
<sequence length="153" mass="18116">MDSSNYIDIHIDTKLNWKRHQLIHQSRLEKIKNSPPIVPSPSTSLLDLQKTKDRTKAHYQKEYIEKIKQQNNALLNRLVKITTASKNKRSFTPTLKSLNINKRIRESQRITEENMRLADRISHRKSTLSFGSWEDSYRQAKKYKRSISKILLQ</sequence>
<dbReference type="PANTHER" id="PTHR23035">
    <property type="entry name" value="CILIA- AND FLAGELLA-ASSOCIATED PROTEIN 97-RELATED"/>
    <property type="match status" value="1"/>
</dbReference>
<comment type="caution">
    <text evidence="2">The sequence shown here is derived from an EMBL/GenBank/DDBJ whole genome shotgun (WGS) entry which is preliminary data.</text>
</comment>
<dbReference type="EMBL" id="CAJZBQ010000009">
    <property type="protein sequence ID" value="CAG9312946.1"/>
    <property type="molecule type" value="Genomic_DNA"/>
</dbReference>
<comment type="similarity">
    <text evidence="1">Belongs to the CFAP97 family.</text>
</comment>
<organism evidence="2 3">
    <name type="scientific">Blepharisma stoltei</name>
    <dbReference type="NCBI Taxonomy" id="1481888"/>
    <lineage>
        <taxon>Eukaryota</taxon>
        <taxon>Sar</taxon>
        <taxon>Alveolata</taxon>
        <taxon>Ciliophora</taxon>
        <taxon>Postciliodesmatophora</taxon>
        <taxon>Heterotrichea</taxon>
        <taxon>Heterotrichida</taxon>
        <taxon>Blepharismidae</taxon>
        <taxon>Blepharisma</taxon>
    </lineage>
</organism>
<proteinExistence type="inferred from homology"/>
<accession>A0AAU9IEV8</accession>
<dbReference type="InterPro" id="IPR038791">
    <property type="entry name" value="Cfap97/Hemingway"/>
</dbReference>
<dbReference type="PANTHER" id="PTHR23035:SF2">
    <property type="entry name" value="KIAA1430 HOMOLOGUE"/>
    <property type="match status" value="1"/>
</dbReference>
<evidence type="ECO:0000256" key="1">
    <source>
        <dbReference type="ARBA" id="ARBA00008315"/>
    </source>
</evidence>
<dbReference type="Proteomes" id="UP001162131">
    <property type="component" value="Unassembled WGS sequence"/>
</dbReference>
<name>A0AAU9IEV8_9CILI</name>
<protein>
    <submittedName>
        <fullName evidence="2">Uncharacterized protein</fullName>
    </submittedName>
</protein>
<gene>
    <name evidence="2" type="ORF">BSTOLATCC_MIC7737</name>
</gene>
<evidence type="ECO:0000313" key="3">
    <source>
        <dbReference type="Proteomes" id="UP001162131"/>
    </source>
</evidence>
<dbReference type="InterPro" id="IPR029488">
    <property type="entry name" value="Hmw/CFAP97"/>
</dbReference>
<dbReference type="Pfam" id="PF13879">
    <property type="entry name" value="Hmw_CFAP97"/>
    <property type="match status" value="1"/>
</dbReference>